<accession>A0A1V2ZZX1</accession>
<dbReference type="Proteomes" id="UP000189177">
    <property type="component" value="Unassembled WGS sequence"/>
</dbReference>
<dbReference type="SUPFAM" id="SSF53335">
    <property type="entry name" value="S-adenosyl-L-methionine-dependent methyltransferases"/>
    <property type="match status" value="1"/>
</dbReference>
<feature type="domain" description="Histidine-specific methyltransferase SAM-dependent" evidence="3">
    <location>
        <begin position="29"/>
        <end position="337"/>
    </location>
</feature>
<dbReference type="STRING" id="252474.B1A74_04915"/>
<evidence type="ECO:0000313" key="5">
    <source>
        <dbReference type="Proteomes" id="UP000189177"/>
    </source>
</evidence>
<evidence type="ECO:0000313" key="4">
    <source>
        <dbReference type="EMBL" id="OOC10619.1"/>
    </source>
</evidence>
<dbReference type="PIRSF" id="PIRSF018005">
    <property type="entry name" value="UCP018005"/>
    <property type="match status" value="1"/>
</dbReference>
<dbReference type="InterPro" id="IPR051128">
    <property type="entry name" value="EgtD_Methyltrsf_superfamily"/>
</dbReference>
<dbReference type="GO" id="GO:0008168">
    <property type="term" value="F:methyltransferase activity"/>
    <property type="evidence" value="ECO:0007669"/>
    <property type="project" value="UniProtKB-KW"/>
</dbReference>
<keyword evidence="1 4" id="KW-0489">Methyltransferase</keyword>
<gene>
    <name evidence="4" type="ORF">B1A74_04915</name>
</gene>
<evidence type="ECO:0000259" key="3">
    <source>
        <dbReference type="Pfam" id="PF10017"/>
    </source>
</evidence>
<dbReference type="Pfam" id="PF10017">
    <property type="entry name" value="Methyltransf_33"/>
    <property type="match status" value="1"/>
</dbReference>
<dbReference type="OrthoDB" id="5289726at2"/>
<evidence type="ECO:0000256" key="2">
    <source>
        <dbReference type="ARBA" id="ARBA00022679"/>
    </source>
</evidence>
<dbReference type="NCBIfam" id="TIGR03438">
    <property type="entry name" value="egtD_ergothio"/>
    <property type="match status" value="1"/>
</dbReference>
<dbReference type="EMBL" id="MUZR01000013">
    <property type="protein sequence ID" value="OOC10619.1"/>
    <property type="molecule type" value="Genomic_DNA"/>
</dbReference>
<dbReference type="InterPro" id="IPR029063">
    <property type="entry name" value="SAM-dependent_MTases_sf"/>
</dbReference>
<dbReference type="InterPro" id="IPR035094">
    <property type="entry name" value="EgtD"/>
</dbReference>
<sequence length="342" mass="37564">MAASPAERIPERYSRRTVEVRDAHAELLADFRAGMLEPPRSLPPKYFYDARGSALFDTICDTPEYYPTRLEASLLERNAEAIITAAGASTLVELGSGTSRKTEYLLAPLERAAGEQAHYVANDVCPEILDEAGARLVERFPQLSIRALAGDYIAALEALTDDQAESGHGEARLFTFLGSSLGNFEDAEAIALLQAIRRTMGPDDHLLLGLDRVKPVDVMEAAYDDSAGVTAAFNLNLLSVLNRELGADFDERGFVHRAPFNHGGSRIEMHLVAQAPQQVRVDTFDTTLELTAGEVIRTEISRKFDATMIDRLLAGSGLLRDREWLAGDGWYSLLMLRPDPEA</sequence>
<evidence type="ECO:0000256" key="1">
    <source>
        <dbReference type="ARBA" id="ARBA00022603"/>
    </source>
</evidence>
<dbReference type="GO" id="GO:0032259">
    <property type="term" value="P:methylation"/>
    <property type="evidence" value="ECO:0007669"/>
    <property type="project" value="UniProtKB-KW"/>
</dbReference>
<dbReference type="InterPro" id="IPR019257">
    <property type="entry name" value="MeTrfase_dom"/>
</dbReference>
<reference evidence="4 5" key="1">
    <citation type="submission" date="2017-02" db="EMBL/GenBank/DDBJ databases">
        <title>Genomic diversity within the haloalkaliphilic genus Thioalkalivibrio.</title>
        <authorList>
            <person name="Ahn A.-C."/>
            <person name="Meier-Kolthoff J."/>
            <person name="Overmars L."/>
            <person name="Richter M."/>
            <person name="Woyke T."/>
            <person name="Sorokin D.Y."/>
            <person name="Muyzer G."/>
        </authorList>
    </citation>
    <scope>NUCLEOTIDE SEQUENCE [LARGE SCALE GENOMIC DNA]</scope>
    <source>
        <strain evidence="4 5">HL17</strain>
    </source>
</reference>
<dbReference type="PANTHER" id="PTHR43397">
    <property type="entry name" value="ERGOTHIONEINE BIOSYNTHESIS PROTEIN 1"/>
    <property type="match status" value="1"/>
</dbReference>
<proteinExistence type="predicted"/>
<keyword evidence="2 4" id="KW-0808">Transferase</keyword>
<dbReference type="PANTHER" id="PTHR43397:SF1">
    <property type="entry name" value="ERGOTHIONEINE BIOSYNTHESIS PROTEIN 1"/>
    <property type="match status" value="1"/>
</dbReference>
<name>A0A1V2ZZX1_9GAMM</name>
<dbReference type="AlphaFoldDB" id="A0A1V2ZZX1"/>
<comment type="caution">
    <text evidence="4">The sequence shown here is derived from an EMBL/GenBank/DDBJ whole genome shotgun (WGS) entry which is preliminary data.</text>
</comment>
<dbReference type="RefSeq" id="WP_077243938.1">
    <property type="nucleotide sequence ID" value="NZ_MUZR01000013.1"/>
</dbReference>
<keyword evidence="5" id="KW-1185">Reference proteome</keyword>
<organism evidence="4 5">
    <name type="scientific">Thioalkalivibrio halophilus</name>
    <dbReference type="NCBI Taxonomy" id="252474"/>
    <lineage>
        <taxon>Bacteria</taxon>
        <taxon>Pseudomonadati</taxon>
        <taxon>Pseudomonadota</taxon>
        <taxon>Gammaproteobacteria</taxon>
        <taxon>Chromatiales</taxon>
        <taxon>Ectothiorhodospiraceae</taxon>
        <taxon>Thioalkalivibrio</taxon>
    </lineage>
</organism>
<protein>
    <submittedName>
        <fullName evidence="4">L-histidine N(Alpha)-methyltransferase</fullName>
    </submittedName>
</protein>
<dbReference type="InterPro" id="IPR017804">
    <property type="entry name" value="MeTrfase_EgtD-like"/>
</dbReference>
<dbReference type="Gene3D" id="3.40.50.150">
    <property type="entry name" value="Vaccinia Virus protein VP39"/>
    <property type="match status" value="1"/>
</dbReference>